<keyword evidence="2" id="KW-0325">Glycoprotein</keyword>
<sequence>MKTLLIMTILYNLNVLAMKCDVWDIQSLRCNTDDRPSPVSSQETVYDALHALCLHLPRDQASECESQMRIYLPKVLQQAPGHLVGVASWPYRDQCDDFIEKYGVQIVEFLLVSAAPHTVCTLLHLCLFDEQPLPG</sequence>
<reference evidence="5" key="2">
    <citation type="submission" date="2025-08" db="UniProtKB">
        <authorList>
            <consortium name="Ensembl"/>
        </authorList>
    </citation>
    <scope>IDENTIFICATION</scope>
</reference>
<evidence type="ECO:0000313" key="5">
    <source>
        <dbReference type="Ensembl" id="ENSENLP00000037716.1"/>
    </source>
</evidence>
<dbReference type="InterPro" id="IPR011001">
    <property type="entry name" value="Saposin-like"/>
</dbReference>
<feature type="signal peptide" evidence="3">
    <location>
        <begin position="1"/>
        <end position="17"/>
    </location>
</feature>
<dbReference type="AlphaFoldDB" id="A0A665W1I0"/>
<feature type="domain" description="Saposin B-type" evidence="4">
    <location>
        <begin position="90"/>
        <end position="130"/>
    </location>
</feature>
<dbReference type="Proteomes" id="UP000472264">
    <property type="component" value="Chromosome 9"/>
</dbReference>
<dbReference type="InterPro" id="IPR051428">
    <property type="entry name" value="Sphingo_Act-Surfact_Prot"/>
</dbReference>
<keyword evidence="3" id="KW-0732">Signal</keyword>
<dbReference type="Gene3D" id="1.10.225.10">
    <property type="entry name" value="Saposin-like"/>
    <property type="match status" value="1"/>
</dbReference>
<dbReference type="Ensembl" id="ENSENLT00000038730.1">
    <property type="protein sequence ID" value="ENSENLP00000037716.1"/>
    <property type="gene ID" value="ENSENLG00000016329.1"/>
</dbReference>
<dbReference type="PROSITE" id="PS50015">
    <property type="entry name" value="SAP_B"/>
    <property type="match status" value="1"/>
</dbReference>
<evidence type="ECO:0000256" key="1">
    <source>
        <dbReference type="ARBA" id="ARBA00023157"/>
    </source>
</evidence>
<dbReference type="Pfam" id="PF03489">
    <property type="entry name" value="SapB_2"/>
    <property type="match status" value="1"/>
</dbReference>
<evidence type="ECO:0000256" key="3">
    <source>
        <dbReference type="SAM" id="SignalP"/>
    </source>
</evidence>
<reference evidence="5" key="1">
    <citation type="submission" date="2021-04" db="EMBL/GenBank/DDBJ databases">
        <authorList>
            <consortium name="Wellcome Sanger Institute Data Sharing"/>
        </authorList>
    </citation>
    <scope>NUCLEOTIDE SEQUENCE [LARGE SCALE GENOMIC DNA]</scope>
</reference>
<dbReference type="PANTHER" id="PTHR11480:SF99">
    <property type="entry name" value="SURFACTANT PROTEIN BB"/>
    <property type="match status" value="1"/>
</dbReference>
<accession>A0A665W1I0</accession>
<feature type="chain" id="PRO_5025586670" description="Saposin B-type domain-containing protein" evidence="3">
    <location>
        <begin position="18"/>
        <end position="135"/>
    </location>
</feature>
<organism evidence="5 6">
    <name type="scientific">Echeneis naucrates</name>
    <name type="common">Live sharksucker</name>
    <dbReference type="NCBI Taxonomy" id="173247"/>
    <lineage>
        <taxon>Eukaryota</taxon>
        <taxon>Metazoa</taxon>
        <taxon>Chordata</taxon>
        <taxon>Craniata</taxon>
        <taxon>Vertebrata</taxon>
        <taxon>Euteleostomi</taxon>
        <taxon>Actinopterygii</taxon>
        <taxon>Neopterygii</taxon>
        <taxon>Teleostei</taxon>
        <taxon>Neoteleostei</taxon>
        <taxon>Acanthomorphata</taxon>
        <taxon>Carangaria</taxon>
        <taxon>Carangiformes</taxon>
        <taxon>Echeneidae</taxon>
        <taxon>Echeneis</taxon>
    </lineage>
</organism>
<evidence type="ECO:0000313" key="6">
    <source>
        <dbReference type="Proteomes" id="UP000472264"/>
    </source>
</evidence>
<dbReference type="InParanoid" id="A0A665W1I0"/>
<dbReference type="SUPFAM" id="SSF47862">
    <property type="entry name" value="Saposin"/>
    <property type="match status" value="1"/>
</dbReference>
<proteinExistence type="predicted"/>
<evidence type="ECO:0000259" key="4">
    <source>
        <dbReference type="PROSITE" id="PS50015"/>
    </source>
</evidence>
<keyword evidence="1" id="KW-1015">Disulfide bond</keyword>
<keyword evidence="6" id="KW-1185">Reference proteome</keyword>
<name>A0A665W1I0_ECHNA</name>
<protein>
    <recommendedName>
        <fullName evidence="4">Saposin B-type domain-containing protein</fullName>
    </recommendedName>
</protein>
<evidence type="ECO:0000256" key="2">
    <source>
        <dbReference type="ARBA" id="ARBA00023180"/>
    </source>
</evidence>
<dbReference type="InterPro" id="IPR008139">
    <property type="entry name" value="SaposinB_dom"/>
</dbReference>
<dbReference type="InterPro" id="IPR008138">
    <property type="entry name" value="SapB_2"/>
</dbReference>
<dbReference type="PANTHER" id="PTHR11480">
    <property type="entry name" value="SAPOSIN-RELATED"/>
    <property type="match status" value="1"/>
</dbReference>
<reference evidence="5" key="3">
    <citation type="submission" date="2025-09" db="UniProtKB">
        <authorList>
            <consortium name="Ensembl"/>
        </authorList>
    </citation>
    <scope>IDENTIFICATION</scope>
</reference>